<dbReference type="InterPro" id="IPR013538">
    <property type="entry name" value="ASHA1/2-like_C"/>
</dbReference>
<dbReference type="Gene3D" id="3.30.530.20">
    <property type="match status" value="1"/>
</dbReference>
<dbReference type="SUPFAM" id="SSF55961">
    <property type="entry name" value="Bet v1-like"/>
    <property type="match status" value="1"/>
</dbReference>
<reference evidence="3 4" key="1">
    <citation type="submission" date="2023-06" db="EMBL/GenBank/DDBJ databases">
        <title>Sporosarcina sp. nov., isolated from Korean tranditional fermented seafood 'Jeotgal'.</title>
        <authorList>
            <person name="Yang A.I."/>
            <person name="Shin N.-R."/>
        </authorList>
    </citation>
    <scope>NUCLEOTIDE SEQUENCE [LARGE SCALE GENOMIC DNA]</scope>
    <source>
        <strain evidence="3 4">T2O-4</strain>
    </source>
</reference>
<comment type="similarity">
    <text evidence="1">Belongs to the AHA1 family.</text>
</comment>
<gene>
    <name evidence="3" type="ORF">QWT69_14400</name>
</gene>
<evidence type="ECO:0000259" key="2">
    <source>
        <dbReference type="Pfam" id="PF08327"/>
    </source>
</evidence>
<keyword evidence="4" id="KW-1185">Reference proteome</keyword>
<feature type="domain" description="Activator of Hsp90 ATPase homologue 1/2-like C-terminal" evidence="2">
    <location>
        <begin position="14"/>
        <end position="129"/>
    </location>
</feature>
<protein>
    <submittedName>
        <fullName evidence="3">SRPBCC family protein</fullName>
    </submittedName>
</protein>
<evidence type="ECO:0000313" key="4">
    <source>
        <dbReference type="Proteomes" id="UP001303902"/>
    </source>
</evidence>
<accession>A0ABZ0L4L1</accession>
<dbReference type="Proteomes" id="UP001303902">
    <property type="component" value="Chromosome"/>
</dbReference>
<proteinExistence type="inferred from homology"/>
<dbReference type="CDD" id="cd08901">
    <property type="entry name" value="SRPBCC_CalC_Aha1-like_8"/>
    <property type="match status" value="1"/>
</dbReference>
<sequence>MNTDITTKMKIHKPASEVFEAIVDPEKMTGYWFSSGTDRVEQGKTITWKYEEYGAKGDIHVVEVQDNEKIVFTWGETTVTMTFRNEDGSTLMQVTESGMKTDDPDLVAKMLGQKEGWVYMLTCLKGYVENGITTLRASLVH</sequence>
<dbReference type="InterPro" id="IPR023393">
    <property type="entry name" value="START-like_dom_sf"/>
</dbReference>
<organism evidence="3 4">
    <name type="scientific">Sporosarcina oncorhynchi</name>
    <dbReference type="NCBI Taxonomy" id="3056444"/>
    <lineage>
        <taxon>Bacteria</taxon>
        <taxon>Bacillati</taxon>
        <taxon>Bacillota</taxon>
        <taxon>Bacilli</taxon>
        <taxon>Bacillales</taxon>
        <taxon>Caryophanaceae</taxon>
        <taxon>Sporosarcina</taxon>
    </lineage>
</organism>
<dbReference type="Pfam" id="PF08327">
    <property type="entry name" value="AHSA1"/>
    <property type="match status" value="1"/>
</dbReference>
<dbReference type="EMBL" id="CP129118">
    <property type="protein sequence ID" value="WOV87048.1"/>
    <property type="molecule type" value="Genomic_DNA"/>
</dbReference>
<evidence type="ECO:0000256" key="1">
    <source>
        <dbReference type="ARBA" id="ARBA00006817"/>
    </source>
</evidence>
<dbReference type="RefSeq" id="WP_317966778.1">
    <property type="nucleotide sequence ID" value="NZ_CP129118.1"/>
</dbReference>
<evidence type="ECO:0000313" key="3">
    <source>
        <dbReference type="EMBL" id="WOV87048.1"/>
    </source>
</evidence>
<name>A0ABZ0L4L1_9BACL</name>